<name>A0A1M7T2F6_9FIRM</name>
<dbReference type="InterPro" id="IPR005623">
    <property type="entry name" value="Chaperone_NapD_NO3_reduct"/>
</dbReference>
<evidence type="ECO:0000313" key="1">
    <source>
        <dbReference type="EMBL" id="SHN64891.1"/>
    </source>
</evidence>
<dbReference type="AlphaFoldDB" id="A0A1M7T2F6"/>
<proteinExistence type="predicted"/>
<accession>A0A1M7T2F6</accession>
<organism evidence="1 2">
    <name type="scientific">Desulfitobacterium chlororespirans DSM 11544</name>
    <dbReference type="NCBI Taxonomy" id="1121395"/>
    <lineage>
        <taxon>Bacteria</taxon>
        <taxon>Bacillati</taxon>
        <taxon>Bacillota</taxon>
        <taxon>Clostridia</taxon>
        <taxon>Eubacteriales</taxon>
        <taxon>Desulfitobacteriaceae</taxon>
        <taxon>Desulfitobacterium</taxon>
    </lineage>
</organism>
<protein>
    <submittedName>
        <fullName evidence="1">Periplasmic nitrate reductase chaperone NapD</fullName>
    </submittedName>
</protein>
<dbReference type="RefSeq" id="WP_072771978.1">
    <property type="nucleotide sequence ID" value="NZ_FRDN01000005.1"/>
</dbReference>
<evidence type="ECO:0000313" key="2">
    <source>
        <dbReference type="Proteomes" id="UP000184010"/>
    </source>
</evidence>
<dbReference type="EMBL" id="FRDN01000005">
    <property type="protein sequence ID" value="SHN64891.1"/>
    <property type="molecule type" value="Genomic_DNA"/>
</dbReference>
<reference evidence="2" key="1">
    <citation type="submission" date="2016-12" db="EMBL/GenBank/DDBJ databases">
        <authorList>
            <person name="Varghese N."/>
            <person name="Submissions S."/>
        </authorList>
    </citation>
    <scope>NUCLEOTIDE SEQUENCE [LARGE SCALE GENOMIC DNA]</scope>
    <source>
        <strain evidence="2">DSM 11544</strain>
    </source>
</reference>
<dbReference type="Gene3D" id="3.30.70.920">
    <property type="match status" value="1"/>
</dbReference>
<sequence length="83" mass="9053">MVISSLIVKCLPGFEEPLLSRLNDLEKVSVEGVMNGDIILVMESELVHDAVEMIESGIVSLPGVTGVYPVYIAMDTDFPEEEV</sequence>
<dbReference type="Pfam" id="PF03927">
    <property type="entry name" value="NapD"/>
    <property type="match status" value="1"/>
</dbReference>
<gene>
    <name evidence="1" type="ORF">SAMN02745215_01460</name>
</gene>
<dbReference type="STRING" id="1121395.SAMN02745215_01460"/>
<dbReference type="Proteomes" id="UP000184010">
    <property type="component" value="Unassembled WGS sequence"/>
</dbReference>
<keyword evidence="2" id="KW-1185">Reference proteome</keyword>